<dbReference type="Pfam" id="PF02653">
    <property type="entry name" value="BPD_transp_2"/>
    <property type="match status" value="1"/>
</dbReference>
<accession>A0A6N9UA26</accession>
<dbReference type="GO" id="GO:0005886">
    <property type="term" value="C:plasma membrane"/>
    <property type="evidence" value="ECO:0007669"/>
    <property type="project" value="UniProtKB-SubCell"/>
</dbReference>
<dbReference type="AlphaFoldDB" id="A0A6N9UA26"/>
<dbReference type="GO" id="GO:0022857">
    <property type="term" value="F:transmembrane transporter activity"/>
    <property type="evidence" value="ECO:0007669"/>
    <property type="project" value="InterPro"/>
</dbReference>
<sequence length="336" mass="33651">MSLTAPPETPTTKSPTHAGRTAGPFRALTGIPHAGLTAVLVAVIVFAGVQTDSFATSTNLVNVLRQVSVVAVLAAGLTLLMTAGGMDFSMGSNAAVTTAVAAQFLADGRSTAFTVIVSLLLATAIGLVNGLVVTYTNVAPFVATLATATLLDGVALLVLNGLSVSIGDHLSALGTGTTLGLPNLLIVAVLVLLVVGLVMRFTVFGRDAFAVGGNEHVARLSGIDVNRRKLVLYSLAGALSGLAGLMLLSRLGASSPGTGGLQLQLTAVASVVIGGTMLAGGFGTVIGTCLGVVLLGVVANALNLLQVSSYFQQISVGAVLLVAAIANQLHKKPSPH</sequence>
<gene>
    <name evidence="8" type="ORF">G3I29_33945</name>
</gene>
<feature type="region of interest" description="Disordered" evidence="6">
    <location>
        <begin position="1"/>
        <end position="21"/>
    </location>
</feature>
<evidence type="ECO:0000256" key="1">
    <source>
        <dbReference type="ARBA" id="ARBA00004651"/>
    </source>
</evidence>
<feature type="transmembrane region" description="Helical" evidence="7">
    <location>
        <begin position="230"/>
        <end position="253"/>
    </location>
</feature>
<evidence type="ECO:0000256" key="3">
    <source>
        <dbReference type="ARBA" id="ARBA00022692"/>
    </source>
</evidence>
<keyword evidence="3 7" id="KW-0812">Transmembrane</keyword>
<feature type="transmembrane region" description="Helical" evidence="7">
    <location>
        <begin position="310"/>
        <end position="329"/>
    </location>
</feature>
<evidence type="ECO:0000256" key="7">
    <source>
        <dbReference type="SAM" id="Phobius"/>
    </source>
</evidence>
<dbReference type="PANTHER" id="PTHR32196:SF72">
    <property type="entry name" value="RIBOSE IMPORT PERMEASE PROTEIN RBSC"/>
    <property type="match status" value="1"/>
</dbReference>
<evidence type="ECO:0000256" key="5">
    <source>
        <dbReference type="ARBA" id="ARBA00023136"/>
    </source>
</evidence>
<feature type="transmembrane region" description="Helical" evidence="7">
    <location>
        <begin position="113"/>
        <end position="132"/>
    </location>
</feature>
<feature type="transmembrane region" description="Helical" evidence="7">
    <location>
        <begin position="180"/>
        <end position="199"/>
    </location>
</feature>
<feature type="transmembrane region" description="Helical" evidence="7">
    <location>
        <begin position="63"/>
        <end position="82"/>
    </location>
</feature>
<dbReference type="InterPro" id="IPR001851">
    <property type="entry name" value="ABC_transp_permease"/>
</dbReference>
<keyword evidence="2" id="KW-1003">Cell membrane</keyword>
<reference evidence="8 9" key="1">
    <citation type="submission" date="2020-01" db="EMBL/GenBank/DDBJ databases">
        <title>Insect and environment-associated Actinomycetes.</title>
        <authorList>
            <person name="Currrie C."/>
            <person name="Chevrette M."/>
            <person name="Carlson C."/>
            <person name="Stubbendieck R."/>
            <person name="Wendt-Pienkowski E."/>
        </authorList>
    </citation>
    <scope>NUCLEOTIDE SEQUENCE [LARGE SCALE GENOMIC DNA]</scope>
    <source>
        <strain evidence="8 9">SID11342</strain>
    </source>
</reference>
<dbReference type="PANTHER" id="PTHR32196">
    <property type="entry name" value="ABC TRANSPORTER PERMEASE PROTEIN YPHD-RELATED-RELATED"/>
    <property type="match status" value="1"/>
</dbReference>
<keyword evidence="5 7" id="KW-0472">Membrane</keyword>
<evidence type="ECO:0000256" key="2">
    <source>
        <dbReference type="ARBA" id="ARBA00022475"/>
    </source>
</evidence>
<feature type="transmembrane region" description="Helical" evidence="7">
    <location>
        <begin position="31"/>
        <end position="51"/>
    </location>
</feature>
<protein>
    <submittedName>
        <fullName evidence="8">ABC transporter permease</fullName>
    </submittedName>
</protein>
<proteinExistence type="predicted"/>
<dbReference type="CDD" id="cd06579">
    <property type="entry name" value="TM_PBP1_transp_AraH_like"/>
    <property type="match status" value="1"/>
</dbReference>
<dbReference type="EMBL" id="JAAGLQ010000704">
    <property type="protein sequence ID" value="NEA20367.1"/>
    <property type="molecule type" value="Genomic_DNA"/>
</dbReference>
<evidence type="ECO:0000313" key="8">
    <source>
        <dbReference type="EMBL" id="NEA20367.1"/>
    </source>
</evidence>
<organism evidence="8 9">
    <name type="scientific">Streptomyces halstedii</name>
    <dbReference type="NCBI Taxonomy" id="1944"/>
    <lineage>
        <taxon>Bacteria</taxon>
        <taxon>Bacillati</taxon>
        <taxon>Actinomycetota</taxon>
        <taxon>Actinomycetes</taxon>
        <taxon>Kitasatosporales</taxon>
        <taxon>Streptomycetaceae</taxon>
        <taxon>Streptomyces</taxon>
    </lineage>
</organism>
<dbReference type="RefSeq" id="WP_164350158.1">
    <property type="nucleotide sequence ID" value="NZ_JAAGLQ010000704.1"/>
</dbReference>
<comment type="caution">
    <text evidence="8">The sequence shown here is derived from an EMBL/GenBank/DDBJ whole genome shotgun (WGS) entry which is preliminary data.</text>
</comment>
<comment type="subcellular location">
    <subcellularLocation>
        <location evidence="1">Cell membrane</location>
        <topology evidence="1">Multi-pass membrane protein</topology>
    </subcellularLocation>
</comment>
<evidence type="ECO:0000313" key="9">
    <source>
        <dbReference type="Proteomes" id="UP000471293"/>
    </source>
</evidence>
<feature type="transmembrane region" description="Helical" evidence="7">
    <location>
        <begin position="138"/>
        <end position="159"/>
    </location>
</feature>
<name>A0A6N9UA26_STRHA</name>
<evidence type="ECO:0000256" key="6">
    <source>
        <dbReference type="SAM" id="MobiDB-lite"/>
    </source>
</evidence>
<keyword evidence="4 7" id="KW-1133">Transmembrane helix</keyword>
<evidence type="ECO:0000256" key="4">
    <source>
        <dbReference type="ARBA" id="ARBA00022989"/>
    </source>
</evidence>
<feature type="transmembrane region" description="Helical" evidence="7">
    <location>
        <begin position="265"/>
        <end position="298"/>
    </location>
</feature>
<dbReference type="Proteomes" id="UP000471293">
    <property type="component" value="Unassembled WGS sequence"/>
</dbReference>